<keyword evidence="3" id="KW-1185">Reference proteome</keyword>
<gene>
    <name evidence="2" type="ORF">TA19615</name>
</gene>
<dbReference type="eggNOG" id="ENOG502QQKF">
    <property type="taxonomic scope" value="Eukaryota"/>
</dbReference>
<dbReference type="Proteomes" id="UP000001950">
    <property type="component" value="Chromosome 1"/>
</dbReference>
<dbReference type="EMBL" id="CR940347">
    <property type="protein sequence ID" value="CAI74003.1"/>
    <property type="molecule type" value="Genomic_DNA"/>
</dbReference>
<evidence type="ECO:0000313" key="3">
    <source>
        <dbReference type="Proteomes" id="UP000001950"/>
    </source>
</evidence>
<dbReference type="OrthoDB" id="365768at2759"/>
<dbReference type="OMA" id="AFSHEIN"/>
<organism evidence="2 3">
    <name type="scientific">Theileria annulata</name>
    <dbReference type="NCBI Taxonomy" id="5874"/>
    <lineage>
        <taxon>Eukaryota</taxon>
        <taxon>Sar</taxon>
        <taxon>Alveolata</taxon>
        <taxon>Apicomplexa</taxon>
        <taxon>Aconoidasida</taxon>
        <taxon>Piroplasmida</taxon>
        <taxon>Theileriidae</taxon>
        <taxon>Theileria</taxon>
    </lineage>
</organism>
<name>Q4UFY6_THEAN</name>
<dbReference type="GeneID" id="3863849"/>
<dbReference type="AlphaFoldDB" id="Q4UFY6"/>
<dbReference type="VEuPathDB" id="PiroplasmaDB:TA19615"/>
<dbReference type="InParanoid" id="Q4UFY6"/>
<evidence type="ECO:0000313" key="2">
    <source>
        <dbReference type="EMBL" id="CAI74003.1"/>
    </source>
</evidence>
<reference evidence="2 3" key="1">
    <citation type="journal article" date="2005" name="Science">
        <title>Genome of the host-cell transforming parasite Theileria annulata compared with T. parva.</title>
        <authorList>
            <person name="Pain A."/>
            <person name="Renauld H."/>
            <person name="Berriman M."/>
            <person name="Murphy L."/>
            <person name="Yeats C.A."/>
            <person name="Weir W."/>
            <person name="Kerhornou A."/>
            <person name="Aslett M."/>
            <person name="Bishop R."/>
            <person name="Bouchier C."/>
            <person name="Cochet M."/>
            <person name="Coulson R.M.R."/>
            <person name="Cronin A."/>
            <person name="de Villiers E.P."/>
            <person name="Fraser A."/>
            <person name="Fosker N."/>
            <person name="Gardner M."/>
            <person name="Goble A."/>
            <person name="Griffiths-Jones S."/>
            <person name="Harris D.E."/>
            <person name="Katzer F."/>
            <person name="Larke N."/>
            <person name="Lord A."/>
            <person name="Maser P."/>
            <person name="McKellar S."/>
            <person name="Mooney P."/>
            <person name="Morton F."/>
            <person name="Nene V."/>
            <person name="O'Neil S."/>
            <person name="Price C."/>
            <person name="Quail M.A."/>
            <person name="Rabbinowitsch E."/>
            <person name="Rawlings N.D."/>
            <person name="Rutter S."/>
            <person name="Saunders D."/>
            <person name="Seeger K."/>
            <person name="Shah T."/>
            <person name="Squares R."/>
            <person name="Squares S."/>
            <person name="Tivey A."/>
            <person name="Walker A.R."/>
            <person name="Woodward J."/>
            <person name="Dobbelaere D.A.E."/>
            <person name="Langsley G."/>
            <person name="Rajandream M.A."/>
            <person name="McKeever D."/>
            <person name="Shiels B."/>
            <person name="Tait A."/>
            <person name="Barrell B.G."/>
            <person name="Hall N."/>
        </authorList>
    </citation>
    <scope>NUCLEOTIDE SEQUENCE [LARGE SCALE GENOMIC DNA]</scope>
    <source>
        <strain evidence="3">Ankara</strain>
    </source>
</reference>
<keyword evidence="1" id="KW-0175">Coiled coil</keyword>
<dbReference type="KEGG" id="tan:TA19615"/>
<accession>Q4UFY6</accession>
<protein>
    <submittedName>
        <fullName evidence="2">Uncharacterized protein</fullName>
    </submittedName>
</protein>
<proteinExistence type="predicted"/>
<feature type="coiled-coil region" evidence="1">
    <location>
        <begin position="281"/>
        <end position="315"/>
    </location>
</feature>
<evidence type="ECO:0000256" key="1">
    <source>
        <dbReference type="SAM" id="Coils"/>
    </source>
</evidence>
<sequence length="378" mass="43690">MESTPLPKLRIVPSSDPGFDSHHFSVPPPLNTSSNSYPFPSTSNIPHYSSANLSNPRPFTSVNRTVSNDEVVLFAVHPQTIVRPLRRRVYHRIGEALEALLSSLEAKGYTRSSVLARLRSTPWFPRLFDYDGIGWLIKIFQNYVCHSHTLVVPLLFKEVYEVYAPEMDRTCASQVLRIGLNSDTDNRKVLLMGAIDFTEETMSIYRNPLDHNNSLSVSRVNKSVDRFNHSNLKITPVNVDKTPGHFENASNNTVPDTDSGTIGNRDFFMNEQNLTLFTSFLPKLREVLRERTSKLRELEKTLEYEEREKEERQRLLLKNAYKLVHRRVEDEFNAFERNLSVFENIFETKYSKSKLANSMEELNKNMTILNTYINNFFT</sequence>
<dbReference type="RefSeq" id="XP_954683.1">
    <property type="nucleotide sequence ID" value="XM_949590.1"/>
</dbReference>